<dbReference type="GeneID" id="17287357"/>
<evidence type="ECO:0000256" key="1">
    <source>
        <dbReference type="SAM" id="MobiDB-lite"/>
    </source>
</evidence>
<evidence type="ECO:0000313" key="2">
    <source>
        <dbReference type="EnsemblProtists" id="EOD42087"/>
    </source>
</evidence>
<accession>A0A0D3L252</accession>
<feature type="region of interest" description="Disordered" evidence="1">
    <location>
        <begin position="26"/>
        <end position="130"/>
    </location>
</feature>
<name>A0A0D3L252_EMIH1</name>
<dbReference type="STRING" id="2903.R1E3W8"/>
<feature type="compositionally biased region" description="Low complexity" evidence="1">
    <location>
        <begin position="58"/>
        <end position="71"/>
    </location>
</feature>
<dbReference type="OMA" id="RMSGIQE"/>
<feature type="compositionally biased region" description="Basic and acidic residues" evidence="1">
    <location>
        <begin position="118"/>
        <end position="128"/>
    </location>
</feature>
<dbReference type="eggNOG" id="ENOG502S6CS">
    <property type="taxonomic scope" value="Eukaryota"/>
</dbReference>
<dbReference type="RefSeq" id="XP_005794516.1">
    <property type="nucleotide sequence ID" value="XM_005794459.1"/>
</dbReference>
<feature type="compositionally biased region" description="Low complexity" evidence="1">
    <location>
        <begin position="32"/>
        <end position="44"/>
    </location>
</feature>
<proteinExistence type="predicted"/>
<sequence length="309" mass="32941">MDQSNLSAYELERLENMRRNAAHLASLGLDDASSAPARSRGGASSRKRPAAPRPLPTAQAVRRSSRQRVAVTPYTDATPLPDARRAPPPSSASHAEPVGYGEPTALDAAGAAAMRSALESREPAERGSTRGVRVDVPALLRGGLGEHVAGPSTKASVVALLAGAGGSGRQMPRFSKYAGGLEWENAVSLFINIGGSDYNNTFSHGGRRVSWFGGSKMHLDTPLVQRLLTGAEAEEEGGEGGEGAATVLLFCREVGRETGAYVCCGRLRYVQHWQVHPLKFEWDLLDFDELAASKPPFKALMRLARPSTK</sequence>
<dbReference type="HOGENOM" id="CLU_901461_0_0_1"/>
<keyword evidence="3" id="KW-1185">Reference proteome</keyword>
<dbReference type="Proteomes" id="UP000013827">
    <property type="component" value="Unassembled WGS sequence"/>
</dbReference>
<dbReference type="PaxDb" id="2903-EOD42087"/>
<reference evidence="2" key="2">
    <citation type="submission" date="2024-10" db="UniProtKB">
        <authorList>
            <consortium name="EnsemblProtists"/>
        </authorList>
    </citation>
    <scope>IDENTIFICATION</scope>
</reference>
<dbReference type="AlphaFoldDB" id="A0A0D3L252"/>
<dbReference type="KEGG" id="ehx:EMIHUDRAFT_194796"/>
<organism evidence="2 3">
    <name type="scientific">Emiliania huxleyi (strain CCMP1516)</name>
    <dbReference type="NCBI Taxonomy" id="280463"/>
    <lineage>
        <taxon>Eukaryota</taxon>
        <taxon>Haptista</taxon>
        <taxon>Haptophyta</taxon>
        <taxon>Prymnesiophyceae</taxon>
        <taxon>Isochrysidales</taxon>
        <taxon>Noelaerhabdaceae</taxon>
        <taxon>Emiliania</taxon>
    </lineage>
</organism>
<evidence type="ECO:0000313" key="3">
    <source>
        <dbReference type="Proteomes" id="UP000013827"/>
    </source>
</evidence>
<reference evidence="3" key="1">
    <citation type="journal article" date="2013" name="Nature">
        <title>Pan genome of the phytoplankton Emiliania underpins its global distribution.</title>
        <authorList>
            <person name="Read B.A."/>
            <person name="Kegel J."/>
            <person name="Klute M.J."/>
            <person name="Kuo A."/>
            <person name="Lefebvre S.C."/>
            <person name="Maumus F."/>
            <person name="Mayer C."/>
            <person name="Miller J."/>
            <person name="Monier A."/>
            <person name="Salamov A."/>
            <person name="Young J."/>
            <person name="Aguilar M."/>
            <person name="Claverie J.M."/>
            <person name="Frickenhaus S."/>
            <person name="Gonzalez K."/>
            <person name="Herman E.K."/>
            <person name="Lin Y.C."/>
            <person name="Napier J."/>
            <person name="Ogata H."/>
            <person name="Sarno A.F."/>
            <person name="Shmutz J."/>
            <person name="Schroeder D."/>
            <person name="de Vargas C."/>
            <person name="Verret F."/>
            <person name="von Dassow P."/>
            <person name="Valentin K."/>
            <person name="Van de Peer Y."/>
            <person name="Wheeler G."/>
            <person name="Dacks J.B."/>
            <person name="Delwiche C.F."/>
            <person name="Dyhrman S.T."/>
            <person name="Glockner G."/>
            <person name="John U."/>
            <person name="Richards T."/>
            <person name="Worden A.Z."/>
            <person name="Zhang X."/>
            <person name="Grigoriev I.V."/>
            <person name="Allen A.E."/>
            <person name="Bidle K."/>
            <person name="Borodovsky M."/>
            <person name="Bowler C."/>
            <person name="Brownlee C."/>
            <person name="Cock J.M."/>
            <person name="Elias M."/>
            <person name="Gladyshev V.N."/>
            <person name="Groth M."/>
            <person name="Guda C."/>
            <person name="Hadaegh A."/>
            <person name="Iglesias-Rodriguez M.D."/>
            <person name="Jenkins J."/>
            <person name="Jones B.M."/>
            <person name="Lawson T."/>
            <person name="Leese F."/>
            <person name="Lindquist E."/>
            <person name="Lobanov A."/>
            <person name="Lomsadze A."/>
            <person name="Malik S.B."/>
            <person name="Marsh M.E."/>
            <person name="Mackinder L."/>
            <person name="Mock T."/>
            <person name="Mueller-Roeber B."/>
            <person name="Pagarete A."/>
            <person name="Parker M."/>
            <person name="Probert I."/>
            <person name="Quesneville H."/>
            <person name="Raines C."/>
            <person name="Rensing S.A."/>
            <person name="Riano-Pachon D.M."/>
            <person name="Richier S."/>
            <person name="Rokitta S."/>
            <person name="Shiraiwa Y."/>
            <person name="Soanes D.M."/>
            <person name="van der Giezen M."/>
            <person name="Wahlund T.M."/>
            <person name="Williams B."/>
            <person name="Wilson W."/>
            <person name="Wolfe G."/>
            <person name="Wurch L.L."/>
        </authorList>
    </citation>
    <scope>NUCLEOTIDE SEQUENCE</scope>
</reference>
<protein>
    <submittedName>
        <fullName evidence="2">Uncharacterized protein</fullName>
    </submittedName>
</protein>
<dbReference type="EnsemblProtists" id="EOD42087">
    <property type="protein sequence ID" value="EOD42087"/>
    <property type="gene ID" value="EMIHUDRAFT_194796"/>
</dbReference>